<evidence type="ECO:0000313" key="6">
    <source>
        <dbReference type="Proteomes" id="UP000231586"/>
    </source>
</evidence>
<dbReference type="InterPro" id="IPR051801">
    <property type="entry name" value="GH28_Enzymes"/>
</dbReference>
<evidence type="ECO:0000313" key="5">
    <source>
        <dbReference type="EMBL" id="PJI84853.1"/>
    </source>
</evidence>
<name>A0A2M8W1P8_9MICO</name>
<evidence type="ECO:0000256" key="1">
    <source>
        <dbReference type="ARBA" id="ARBA00008834"/>
    </source>
</evidence>
<dbReference type="SUPFAM" id="SSF51126">
    <property type="entry name" value="Pectin lyase-like"/>
    <property type="match status" value="1"/>
</dbReference>
<organism evidence="5 6">
    <name type="scientific">Luteimicrobium subarcticum</name>
    <dbReference type="NCBI Taxonomy" id="620910"/>
    <lineage>
        <taxon>Bacteria</taxon>
        <taxon>Bacillati</taxon>
        <taxon>Actinomycetota</taxon>
        <taxon>Actinomycetes</taxon>
        <taxon>Micrococcales</taxon>
        <taxon>Luteimicrobium</taxon>
    </lineage>
</organism>
<dbReference type="GO" id="GO:0004650">
    <property type="term" value="F:polygalacturonase activity"/>
    <property type="evidence" value="ECO:0007669"/>
    <property type="project" value="InterPro"/>
</dbReference>
<keyword evidence="3 4" id="KW-0326">Glycosidase</keyword>
<dbReference type="OrthoDB" id="3196343at2"/>
<dbReference type="GO" id="GO:0005975">
    <property type="term" value="P:carbohydrate metabolic process"/>
    <property type="evidence" value="ECO:0007669"/>
    <property type="project" value="InterPro"/>
</dbReference>
<dbReference type="InterPro" id="IPR012334">
    <property type="entry name" value="Pectin_lyas_fold"/>
</dbReference>
<dbReference type="SMART" id="SM00710">
    <property type="entry name" value="PbH1"/>
    <property type="match status" value="5"/>
</dbReference>
<dbReference type="PANTHER" id="PTHR31339:SF9">
    <property type="entry name" value="PLASMIN AND FIBRONECTIN-BINDING PROTEIN A"/>
    <property type="match status" value="1"/>
</dbReference>
<sequence length="443" mass="46650">MARGSGDVSVLEADVEAGGALETDEIQARIDAAAAAGGGRVVVGPGVHRTGALRLRSHVELHVEAGAVLQFVPDPSLYPLVDARWEGAPATIHQPCLWASGAEDVSITGSGTIDGAGDPWWDAYRAGTLEHPRPTLVGLHGCRRVVVRDVALRRSPAWTVHPLLCEDVSIRDVSILNPPDSPNTDGIDPESCRNVRISGCHVDVGDDCIVLKAGTEETADRVACENVTVVGCTLVHGHGGVVIGSEMSGDVRNVVVADCVFQGTDRGIRLKTRRGRGGTIEDVRVSNVVMDDVGCPFVVNEHYFCGPGGREPVVSDRAAQPVGEGTPTIRRVHLAHVSARRVRAAAAFVLGLAERPVAELSLDDVSVSFADDPEPFVPAMAEGVEASVRRGVVLVGCEDVRLRDVRLVGCEGSPLALERASGVRVFDCTADGKPLSDAELSVI</sequence>
<evidence type="ECO:0000256" key="3">
    <source>
        <dbReference type="ARBA" id="ARBA00023295"/>
    </source>
</evidence>
<dbReference type="Gene3D" id="2.160.20.10">
    <property type="entry name" value="Single-stranded right-handed beta-helix, Pectin lyase-like"/>
    <property type="match status" value="1"/>
</dbReference>
<keyword evidence="6" id="KW-1185">Reference proteome</keyword>
<dbReference type="PANTHER" id="PTHR31339">
    <property type="entry name" value="PECTIN LYASE-RELATED"/>
    <property type="match status" value="1"/>
</dbReference>
<protein>
    <submittedName>
        <fullName evidence="5">Polygalacturonase</fullName>
    </submittedName>
</protein>
<accession>A0A2M8W1P8</accession>
<evidence type="ECO:0000256" key="4">
    <source>
        <dbReference type="RuleBase" id="RU361169"/>
    </source>
</evidence>
<comment type="similarity">
    <text evidence="1 4">Belongs to the glycosyl hydrolase 28 family.</text>
</comment>
<dbReference type="EMBL" id="PGTZ01000013">
    <property type="protein sequence ID" value="PJI84853.1"/>
    <property type="molecule type" value="Genomic_DNA"/>
</dbReference>
<dbReference type="InterPro" id="IPR011050">
    <property type="entry name" value="Pectin_lyase_fold/virulence"/>
</dbReference>
<dbReference type="InterPro" id="IPR000743">
    <property type="entry name" value="Glyco_hydro_28"/>
</dbReference>
<dbReference type="Pfam" id="PF00295">
    <property type="entry name" value="Glyco_hydro_28"/>
    <property type="match status" value="1"/>
</dbReference>
<keyword evidence="2 4" id="KW-0378">Hydrolase</keyword>
<reference evidence="5 6" key="1">
    <citation type="submission" date="2017-11" db="EMBL/GenBank/DDBJ databases">
        <title>Genomic Encyclopedia of Archaeal and Bacterial Type Strains, Phase II (KMG-II): From Individual Species to Whole Genera.</title>
        <authorList>
            <person name="Goeker M."/>
        </authorList>
    </citation>
    <scope>NUCLEOTIDE SEQUENCE [LARGE SCALE GENOMIC DNA]</scope>
    <source>
        <strain evidence="5 6">DSM 22413</strain>
    </source>
</reference>
<dbReference type="AlphaFoldDB" id="A0A2M8W1P8"/>
<comment type="caution">
    <text evidence="5">The sequence shown here is derived from an EMBL/GenBank/DDBJ whole genome shotgun (WGS) entry which is preliminary data.</text>
</comment>
<dbReference type="Proteomes" id="UP000231586">
    <property type="component" value="Unassembled WGS sequence"/>
</dbReference>
<gene>
    <name evidence="5" type="ORF">CLV34_3098</name>
</gene>
<proteinExistence type="inferred from homology"/>
<evidence type="ECO:0000256" key="2">
    <source>
        <dbReference type="ARBA" id="ARBA00022801"/>
    </source>
</evidence>
<dbReference type="InterPro" id="IPR006626">
    <property type="entry name" value="PbH1"/>
</dbReference>